<accession>A0ACB7RWK0</accession>
<dbReference type="EMBL" id="CM023487">
    <property type="protein sequence ID" value="KAH6926204.1"/>
    <property type="molecule type" value="Genomic_DNA"/>
</dbReference>
<reference evidence="1" key="1">
    <citation type="submission" date="2020-05" db="EMBL/GenBank/DDBJ databases">
        <title>Large-scale comparative analyses of tick genomes elucidate their genetic diversity and vector capacities.</title>
        <authorList>
            <person name="Jia N."/>
            <person name="Wang J."/>
            <person name="Shi W."/>
            <person name="Du L."/>
            <person name="Sun Y."/>
            <person name="Zhan W."/>
            <person name="Jiang J."/>
            <person name="Wang Q."/>
            <person name="Zhang B."/>
            <person name="Ji P."/>
            <person name="Sakyi L.B."/>
            <person name="Cui X."/>
            <person name="Yuan T."/>
            <person name="Jiang B."/>
            <person name="Yang W."/>
            <person name="Lam T.T.-Y."/>
            <person name="Chang Q."/>
            <person name="Ding S."/>
            <person name="Wang X."/>
            <person name="Zhu J."/>
            <person name="Ruan X."/>
            <person name="Zhao L."/>
            <person name="Wei J."/>
            <person name="Que T."/>
            <person name="Du C."/>
            <person name="Cheng J."/>
            <person name="Dai P."/>
            <person name="Han X."/>
            <person name="Huang E."/>
            <person name="Gao Y."/>
            <person name="Liu J."/>
            <person name="Shao H."/>
            <person name="Ye R."/>
            <person name="Li L."/>
            <person name="Wei W."/>
            <person name="Wang X."/>
            <person name="Wang C."/>
            <person name="Yang T."/>
            <person name="Huo Q."/>
            <person name="Li W."/>
            <person name="Guo W."/>
            <person name="Chen H."/>
            <person name="Zhou L."/>
            <person name="Ni X."/>
            <person name="Tian J."/>
            <person name="Zhou Y."/>
            <person name="Sheng Y."/>
            <person name="Liu T."/>
            <person name="Pan Y."/>
            <person name="Xia L."/>
            <person name="Li J."/>
            <person name="Zhao F."/>
            <person name="Cao W."/>
        </authorList>
    </citation>
    <scope>NUCLEOTIDE SEQUENCE</scope>
    <source>
        <strain evidence="1">Hyas-2018</strain>
    </source>
</reference>
<name>A0ACB7RWK0_HYAAI</name>
<keyword evidence="2" id="KW-1185">Reference proteome</keyword>
<proteinExistence type="predicted"/>
<organism evidence="1 2">
    <name type="scientific">Hyalomma asiaticum</name>
    <name type="common">Tick</name>
    <dbReference type="NCBI Taxonomy" id="266040"/>
    <lineage>
        <taxon>Eukaryota</taxon>
        <taxon>Metazoa</taxon>
        <taxon>Ecdysozoa</taxon>
        <taxon>Arthropoda</taxon>
        <taxon>Chelicerata</taxon>
        <taxon>Arachnida</taxon>
        <taxon>Acari</taxon>
        <taxon>Parasitiformes</taxon>
        <taxon>Ixodida</taxon>
        <taxon>Ixodoidea</taxon>
        <taxon>Ixodidae</taxon>
        <taxon>Hyalomminae</taxon>
        <taxon>Hyalomma</taxon>
    </lineage>
</organism>
<evidence type="ECO:0000313" key="1">
    <source>
        <dbReference type="EMBL" id="KAH6926204.1"/>
    </source>
</evidence>
<gene>
    <name evidence="1" type="ORF">HPB50_015816</name>
</gene>
<comment type="caution">
    <text evidence="1">The sequence shown here is derived from an EMBL/GenBank/DDBJ whole genome shotgun (WGS) entry which is preliminary data.</text>
</comment>
<dbReference type="Proteomes" id="UP000821845">
    <property type="component" value="Chromosome 7"/>
</dbReference>
<evidence type="ECO:0000313" key="2">
    <source>
        <dbReference type="Proteomes" id="UP000821845"/>
    </source>
</evidence>
<sequence>MNHNAGPTVQKGGSLSSTPESVGMSVPLEAKYVYIAGNPYDTCVSFYYRTKDIPFYQFRGKSFGEFLELFLQGRVEYGDYLENVVAWYKHANDSSILFLTYEELKKDTPLSVHKIAAFMGP</sequence>
<protein>
    <submittedName>
        <fullName evidence="1">Uncharacterized protein</fullName>
    </submittedName>
</protein>